<protein>
    <submittedName>
        <fullName evidence="6">Amidohydrolase family protein</fullName>
    </submittedName>
</protein>
<organism evidence="6 7">
    <name type="scientific">Autumnicola musiva</name>
    <dbReference type="NCBI Taxonomy" id="3075589"/>
    <lineage>
        <taxon>Bacteria</taxon>
        <taxon>Pseudomonadati</taxon>
        <taxon>Bacteroidota</taxon>
        <taxon>Flavobacteriia</taxon>
        <taxon>Flavobacteriales</taxon>
        <taxon>Flavobacteriaceae</taxon>
        <taxon>Autumnicola</taxon>
    </lineage>
</organism>
<dbReference type="Pfam" id="PF01979">
    <property type="entry name" value="Amidohydro_1"/>
    <property type="match status" value="1"/>
</dbReference>
<comment type="similarity">
    <text evidence="1 4">Belongs to the metallo-dependent hydrolases superfamily. NagA family.</text>
</comment>
<dbReference type="RefSeq" id="WP_311503525.1">
    <property type="nucleotide sequence ID" value="NZ_JAVRHK010000007.1"/>
</dbReference>
<dbReference type="Proteomes" id="UP001262582">
    <property type="component" value="Unassembled WGS sequence"/>
</dbReference>
<dbReference type="PANTHER" id="PTHR11113:SF14">
    <property type="entry name" value="N-ACETYLGLUCOSAMINE-6-PHOSPHATE DEACETYLASE"/>
    <property type="match status" value="1"/>
</dbReference>
<evidence type="ECO:0000256" key="4">
    <source>
        <dbReference type="PIRNR" id="PIRNR038994"/>
    </source>
</evidence>
<keyword evidence="2" id="KW-0479">Metal-binding</keyword>
<dbReference type="InterPro" id="IPR032466">
    <property type="entry name" value="Metal_Hydrolase"/>
</dbReference>
<reference evidence="6 7" key="1">
    <citation type="submission" date="2023-09" db="EMBL/GenBank/DDBJ databases">
        <authorList>
            <person name="Rey-Velasco X."/>
        </authorList>
    </citation>
    <scope>NUCLEOTIDE SEQUENCE [LARGE SCALE GENOMIC DNA]</scope>
    <source>
        <strain evidence="6 7">F117</strain>
    </source>
</reference>
<evidence type="ECO:0000256" key="1">
    <source>
        <dbReference type="ARBA" id="ARBA00010716"/>
    </source>
</evidence>
<dbReference type="SUPFAM" id="SSF51556">
    <property type="entry name" value="Metallo-dependent hydrolases"/>
    <property type="match status" value="1"/>
</dbReference>
<proteinExistence type="inferred from homology"/>
<gene>
    <name evidence="6" type="ORF">RM539_11405</name>
</gene>
<dbReference type="PANTHER" id="PTHR11113">
    <property type="entry name" value="N-ACETYLGLUCOSAMINE-6-PHOSPHATE DEACETYLASE"/>
    <property type="match status" value="1"/>
</dbReference>
<sequence>MEVYEGYDYKTKEPIKIEVENGEIVSVEKSSYNGSCFIAPGLVDLQINGYKGFNFNRKELKESDVIAVTHLIWEQGVTTYFPTIVTNSDENILASLEVIATTCENNRTINKSIGGIHLEGPFLSEEDGPRGAHPLKYIKAPDWKLFCKWQEAAGGRIRIITLTPEWPGSIDFIKRCVRSGVTVSIGHTSANSEQIQEAIDAGASMSTHLGNAAHLLLPRHPNYIWDQLAADDLWSTIIADGFHLPQSVLKVFLKVKPEKCLLVSDATNFAGLEPGSYTSHIGGEVELNEAGRLYIRDNPKLLAGSAQSLLWCVNHLVNSGITSLENALEMASVKPMEALSVTAPNRIEKGKSADLILFERKDKEIKLVQTIKSGRPVFSKEQ</sequence>
<dbReference type="InterPro" id="IPR006680">
    <property type="entry name" value="Amidohydro-rel"/>
</dbReference>
<keyword evidence="4" id="KW-0119">Carbohydrate metabolism</keyword>
<feature type="domain" description="Amidohydrolase-related" evidence="5">
    <location>
        <begin position="37"/>
        <end position="374"/>
    </location>
</feature>
<evidence type="ECO:0000313" key="6">
    <source>
        <dbReference type="EMBL" id="MDT0677188.1"/>
    </source>
</evidence>
<name>A0ABU3D6M9_9FLAO</name>
<evidence type="ECO:0000259" key="5">
    <source>
        <dbReference type="Pfam" id="PF01979"/>
    </source>
</evidence>
<evidence type="ECO:0000256" key="3">
    <source>
        <dbReference type="ARBA" id="ARBA00022801"/>
    </source>
</evidence>
<evidence type="ECO:0000256" key="2">
    <source>
        <dbReference type="ARBA" id="ARBA00022723"/>
    </source>
</evidence>
<keyword evidence="3 4" id="KW-0378">Hydrolase</keyword>
<accession>A0ABU3D6M9</accession>
<dbReference type="InterPro" id="IPR003764">
    <property type="entry name" value="GlcNAc_6-P_deAcase"/>
</dbReference>
<comment type="caution">
    <text evidence="6">The sequence shown here is derived from an EMBL/GenBank/DDBJ whole genome shotgun (WGS) entry which is preliminary data.</text>
</comment>
<dbReference type="Gene3D" id="3.20.20.140">
    <property type="entry name" value="Metal-dependent hydrolases"/>
    <property type="match status" value="1"/>
</dbReference>
<dbReference type="EMBL" id="JAVRHK010000007">
    <property type="protein sequence ID" value="MDT0677188.1"/>
    <property type="molecule type" value="Genomic_DNA"/>
</dbReference>
<keyword evidence="7" id="KW-1185">Reference proteome</keyword>
<evidence type="ECO:0000313" key="7">
    <source>
        <dbReference type="Proteomes" id="UP001262582"/>
    </source>
</evidence>
<dbReference type="PIRSF" id="PIRSF038994">
    <property type="entry name" value="NagA"/>
    <property type="match status" value="1"/>
</dbReference>